<evidence type="ECO:0000259" key="2">
    <source>
        <dbReference type="Pfam" id="PF25917"/>
    </source>
</evidence>
<dbReference type="Gene3D" id="2.40.420.20">
    <property type="match status" value="1"/>
</dbReference>
<dbReference type="Gene3D" id="1.10.287.470">
    <property type="entry name" value="Helix hairpin bin"/>
    <property type="match status" value="1"/>
</dbReference>
<gene>
    <name evidence="3" type="ORF">PGX00_08180</name>
</gene>
<evidence type="ECO:0000313" key="3">
    <source>
        <dbReference type="EMBL" id="MDB1123643.1"/>
    </source>
</evidence>
<dbReference type="InterPro" id="IPR058625">
    <property type="entry name" value="MdtA-like_BSH"/>
</dbReference>
<protein>
    <submittedName>
        <fullName evidence="3">Efflux RND transporter periplasmic adaptor subunit</fullName>
    </submittedName>
</protein>
<feature type="domain" description="Multidrug resistance protein MdtA-like barrel-sandwich hybrid" evidence="2">
    <location>
        <begin position="67"/>
        <end position="186"/>
    </location>
</feature>
<reference evidence="3 4" key="1">
    <citation type="submission" date="2023-01" db="EMBL/GenBank/DDBJ databases">
        <title>Vibrio sp. KJ40-1 sp.nov, isolated from marine algae.</title>
        <authorList>
            <person name="Butt M."/>
            <person name="Kim J.M.J."/>
            <person name="Jeon C.O.C."/>
        </authorList>
    </citation>
    <scope>NUCLEOTIDE SEQUENCE [LARGE SCALE GENOMIC DNA]</scope>
    <source>
        <strain evidence="3 4">KJ40-1</strain>
    </source>
</reference>
<dbReference type="Proteomes" id="UP001210678">
    <property type="component" value="Unassembled WGS sequence"/>
</dbReference>
<comment type="similarity">
    <text evidence="1">Belongs to the membrane fusion protein (MFP) (TC 8.A.1) family.</text>
</comment>
<dbReference type="PANTHER" id="PTHR30469">
    <property type="entry name" value="MULTIDRUG RESISTANCE PROTEIN MDTA"/>
    <property type="match status" value="1"/>
</dbReference>
<dbReference type="Gene3D" id="2.40.50.100">
    <property type="match status" value="1"/>
</dbReference>
<dbReference type="NCBIfam" id="TIGR01730">
    <property type="entry name" value="RND_mfp"/>
    <property type="match status" value="1"/>
</dbReference>
<comment type="caution">
    <text evidence="3">The sequence shown here is derived from an EMBL/GenBank/DDBJ whole genome shotgun (WGS) entry which is preliminary data.</text>
</comment>
<accession>A0ABT4YRE1</accession>
<evidence type="ECO:0000256" key="1">
    <source>
        <dbReference type="ARBA" id="ARBA00009477"/>
    </source>
</evidence>
<sequence length="363" mass="40276">MNKLFYAVVLSSLVALNGCGEKPVQTMKELPRVRILDLSSQTDAVYDGRMFFPAIAAAADRSHLSFRLAGQVNNLNVNEGELVSKGQVIAEIDPTDFKLEVENKKASYNVADSQYRRSAPLVEKGLLAQSQFDELAAQRMIAKAEYDLAKLRLTFTQLKAPIDGIISRVNVEQFEQVQAGQQIVNIHNPHFVDIVLQVSDKLFANTPKIEDFQSVEADVKVTDGLIYTAKLKEYTTEQDQQTATYTVTLTMPMPEELLILDGMAVEVAPKKGHVGDIHTVAISIPIEAIFNPDGDTLDRLNKFVWVLQPDNTIKRTKVLTGRVSYKEIQVLSGLTNEDKIVIAGISSRLRDGMKVDLVTQEAN</sequence>
<dbReference type="Pfam" id="PF25917">
    <property type="entry name" value="BSH_RND"/>
    <property type="match status" value="1"/>
</dbReference>
<dbReference type="PANTHER" id="PTHR30469:SF20">
    <property type="entry name" value="EFFLUX RND TRANSPORTER PERIPLASMIC ADAPTOR SUBUNIT"/>
    <property type="match status" value="1"/>
</dbReference>
<keyword evidence="4" id="KW-1185">Reference proteome</keyword>
<dbReference type="Gene3D" id="2.40.30.170">
    <property type="match status" value="1"/>
</dbReference>
<dbReference type="InterPro" id="IPR006143">
    <property type="entry name" value="RND_pump_MFP"/>
</dbReference>
<name>A0ABT4YRE1_9VIBR</name>
<dbReference type="SUPFAM" id="SSF111369">
    <property type="entry name" value="HlyD-like secretion proteins"/>
    <property type="match status" value="1"/>
</dbReference>
<organism evidence="3 4">
    <name type="scientific">Vibrio algarum</name>
    <dbReference type="NCBI Taxonomy" id="3020714"/>
    <lineage>
        <taxon>Bacteria</taxon>
        <taxon>Pseudomonadati</taxon>
        <taxon>Pseudomonadota</taxon>
        <taxon>Gammaproteobacteria</taxon>
        <taxon>Vibrionales</taxon>
        <taxon>Vibrionaceae</taxon>
        <taxon>Vibrio</taxon>
    </lineage>
</organism>
<proteinExistence type="inferred from homology"/>
<dbReference type="EMBL" id="JAQLOI010000001">
    <property type="protein sequence ID" value="MDB1123643.1"/>
    <property type="molecule type" value="Genomic_DNA"/>
</dbReference>
<dbReference type="RefSeq" id="WP_272135155.1">
    <property type="nucleotide sequence ID" value="NZ_JAQLOI010000001.1"/>
</dbReference>
<evidence type="ECO:0000313" key="4">
    <source>
        <dbReference type="Proteomes" id="UP001210678"/>
    </source>
</evidence>